<dbReference type="InterPro" id="IPR002937">
    <property type="entry name" value="Amino_oxidase"/>
</dbReference>
<dbReference type="Gene3D" id="3.90.660.10">
    <property type="match status" value="1"/>
</dbReference>
<evidence type="ECO:0000313" key="3">
    <source>
        <dbReference type="Proteomes" id="UP001281614"/>
    </source>
</evidence>
<dbReference type="InterPro" id="IPR036188">
    <property type="entry name" value="FAD/NAD-bd_sf"/>
</dbReference>
<dbReference type="EMBL" id="VYYT01000149">
    <property type="protein sequence ID" value="KAK2762889.1"/>
    <property type="molecule type" value="Genomic_DNA"/>
</dbReference>
<protein>
    <submittedName>
        <fullName evidence="2">L-amino acid oxidase</fullName>
    </submittedName>
</protein>
<evidence type="ECO:0000313" key="2">
    <source>
        <dbReference type="EMBL" id="KAK2762889.1"/>
    </source>
</evidence>
<feature type="domain" description="Amine oxidase" evidence="1">
    <location>
        <begin position="51"/>
        <end position="225"/>
    </location>
</feature>
<dbReference type="SUPFAM" id="SSF54373">
    <property type="entry name" value="FAD-linked reductases, C-terminal domain"/>
    <property type="match status" value="1"/>
</dbReference>
<accession>A0AAD9YES1</accession>
<dbReference type="Proteomes" id="UP001281614">
    <property type="component" value="Unassembled WGS sequence"/>
</dbReference>
<dbReference type="SUPFAM" id="SSF51905">
    <property type="entry name" value="FAD/NAD(P)-binding domain"/>
    <property type="match status" value="1"/>
</dbReference>
<dbReference type="AlphaFoldDB" id="A0AAD9YES1"/>
<dbReference type="Gene3D" id="1.10.10.1620">
    <property type="match status" value="1"/>
</dbReference>
<evidence type="ECO:0000259" key="1">
    <source>
        <dbReference type="Pfam" id="PF01593"/>
    </source>
</evidence>
<reference evidence="2" key="1">
    <citation type="submission" date="2023-02" db="EMBL/GenBank/DDBJ databases">
        <title>Colletotrichum kahawae CIFC_Que2 genome sequencing and assembly.</title>
        <authorList>
            <person name="Baroncelli R."/>
        </authorList>
    </citation>
    <scope>NUCLEOTIDE SEQUENCE</scope>
    <source>
        <strain evidence="2">CIFC_Que2</strain>
    </source>
</reference>
<dbReference type="GO" id="GO:0016491">
    <property type="term" value="F:oxidoreductase activity"/>
    <property type="evidence" value="ECO:0007669"/>
    <property type="project" value="InterPro"/>
</dbReference>
<dbReference type="Pfam" id="PF01593">
    <property type="entry name" value="Amino_oxidase"/>
    <property type="match status" value="2"/>
</dbReference>
<keyword evidence="3" id="KW-1185">Reference proteome</keyword>
<organism evidence="2 3">
    <name type="scientific">Colletotrichum kahawae</name>
    <name type="common">Coffee berry disease fungus</name>
    <dbReference type="NCBI Taxonomy" id="34407"/>
    <lineage>
        <taxon>Eukaryota</taxon>
        <taxon>Fungi</taxon>
        <taxon>Dikarya</taxon>
        <taxon>Ascomycota</taxon>
        <taxon>Pezizomycotina</taxon>
        <taxon>Sordariomycetes</taxon>
        <taxon>Hypocreomycetidae</taxon>
        <taxon>Glomerellales</taxon>
        <taxon>Glomerellaceae</taxon>
        <taxon>Colletotrichum</taxon>
        <taxon>Colletotrichum gloeosporioides species complex</taxon>
    </lineage>
</organism>
<proteinExistence type="predicted"/>
<gene>
    <name evidence="2" type="ORF">CKAH01_16046</name>
</gene>
<feature type="domain" description="Amine oxidase" evidence="1">
    <location>
        <begin position="247"/>
        <end position="353"/>
    </location>
</feature>
<name>A0AAD9YES1_COLKA</name>
<sequence length="482" mass="54958">MHDLKMLPGSSLFAKYGTGWYDQSLTEAALEILDFEVPAAKPEETNKYWWCVDGGAQSIAKAMRDKMKKSDAIQYDTQVVGMKANIKLGKKSKNQMKLQLQDTVQRTPLESKDYFVVFNSTTLGAANRMDLSQADLLWDTKQTIRCLNYGASCKVGIKFELAWWRKKPFNITKGGLAQTDLPLQVCVYPSYNIDNKLDHEDDPAVLLVSYTWGQTAQRLATLFASKSPQKVKKAREDPAAKGEMLREEAELKEILLRDLAYLHADWEKNSDKNEEKFKNTLKLIEHEYLEHHAYDWYHDPHMAGAFAYFGPCQFTELYPSITKPNALGHLYFVGEAASAHHAWIVGALESVVRALWLMFDNLHQASYDEHGKDHDDHKPYKWAIELLERGYFKDEEGHFSPSENPSPSPFFPLPVEMPIRTDREIRERNSRGERGQLLHDRVGLGPIMFGAAFVGIALLEYALENWLDGPDGDDDQDETGEN</sequence>
<comment type="caution">
    <text evidence="2">The sequence shown here is derived from an EMBL/GenBank/DDBJ whole genome shotgun (WGS) entry which is preliminary data.</text>
</comment>